<dbReference type="InterPro" id="IPR009384">
    <property type="entry name" value="SwrD-like"/>
</dbReference>
<protein>
    <recommendedName>
        <fullName evidence="4">Flagellar protein FlbD</fullName>
    </recommendedName>
</protein>
<proteinExistence type="predicted"/>
<comment type="caution">
    <text evidence="2">The sequence shown here is derived from an EMBL/GenBank/DDBJ whole genome shotgun (WGS) entry which is preliminary data.</text>
</comment>
<dbReference type="Pfam" id="PF06289">
    <property type="entry name" value="FlbD"/>
    <property type="match status" value="1"/>
</dbReference>
<gene>
    <name evidence="2" type="ORF">GCM10022215_07880</name>
</gene>
<accession>A0ABP7XDY2</accession>
<dbReference type="PANTHER" id="PTHR39185">
    <property type="entry name" value="SWARMING MOTILITY PROTEIN SWRD"/>
    <property type="match status" value="1"/>
</dbReference>
<dbReference type="PANTHER" id="PTHR39185:SF1">
    <property type="entry name" value="SWARMING MOTILITY PROTEIN SWRD"/>
    <property type="match status" value="1"/>
</dbReference>
<dbReference type="Proteomes" id="UP001501495">
    <property type="component" value="Unassembled WGS sequence"/>
</dbReference>
<feature type="region of interest" description="Disordered" evidence="1">
    <location>
        <begin position="77"/>
        <end position="141"/>
    </location>
</feature>
<keyword evidence="3" id="KW-1185">Reference proteome</keyword>
<sequence>MITLTRLSGSVFALNSDLIERVESTPDTIITLVDGKKYVVAESMTEVIAIVRTHRAEVVALSGYVRVPAVDQQGWALVAPHPEPPEPVGRRRASSTTSRPSLTVVTPETTASDRAGAPDSPRSEESARSDTPLAPHPEEPS</sequence>
<name>A0ABP7XDY2_9ACTN</name>
<evidence type="ECO:0000313" key="3">
    <source>
        <dbReference type="Proteomes" id="UP001501495"/>
    </source>
</evidence>
<feature type="compositionally biased region" description="Low complexity" evidence="1">
    <location>
        <begin position="94"/>
        <end position="103"/>
    </location>
</feature>
<dbReference type="RefSeq" id="WP_344731925.1">
    <property type="nucleotide sequence ID" value="NZ_BAAAZH010000006.1"/>
</dbReference>
<reference evidence="3" key="1">
    <citation type="journal article" date="2019" name="Int. J. Syst. Evol. Microbiol.">
        <title>The Global Catalogue of Microorganisms (GCM) 10K type strain sequencing project: providing services to taxonomists for standard genome sequencing and annotation.</title>
        <authorList>
            <consortium name="The Broad Institute Genomics Platform"/>
            <consortium name="The Broad Institute Genome Sequencing Center for Infectious Disease"/>
            <person name="Wu L."/>
            <person name="Ma J."/>
        </authorList>
    </citation>
    <scope>NUCLEOTIDE SEQUENCE [LARGE SCALE GENOMIC DNA]</scope>
    <source>
        <strain evidence="3">JCM 16703</strain>
    </source>
</reference>
<evidence type="ECO:0000256" key="1">
    <source>
        <dbReference type="SAM" id="MobiDB-lite"/>
    </source>
</evidence>
<organism evidence="2 3">
    <name type="scientific">Nocardioides fonticola</name>
    <dbReference type="NCBI Taxonomy" id="450363"/>
    <lineage>
        <taxon>Bacteria</taxon>
        <taxon>Bacillati</taxon>
        <taxon>Actinomycetota</taxon>
        <taxon>Actinomycetes</taxon>
        <taxon>Propionibacteriales</taxon>
        <taxon>Nocardioidaceae</taxon>
        <taxon>Nocardioides</taxon>
    </lineage>
</organism>
<evidence type="ECO:0000313" key="2">
    <source>
        <dbReference type="EMBL" id="GAA4111871.1"/>
    </source>
</evidence>
<dbReference type="EMBL" id="BAAAZH010000006">
    <property type="protein sequence ID" value="GAA4111871.1"/>
    <property type="molecule type" value="Genomic_DNA"/>
</dbReference>
<evidence type="ECO:0008006" key="4">
    <source>
        <dbReference type="Google" id="ProtNLM"/>
    </source>
</evidence>